<gene>
    <name evidence="3" type="ORF">P0Y48_09890</name>
</gene>
<dbReference type="Gene3D" id="3.40.50.1820">
    <property type="entry name" value="alpha/beta hydrolase"/>
    <property type="match status" value="1"/>
</dbReference>
<dbReference type="InterPro" id="IPR036582">
    <property type="entry name" value="Mao_N_sf"/>
</dbReference>
<keyword evidence="1" id="KW-0732">Signal</keyword>
<dbReference type="PANTHER" id="PTHR43037:SF5">
    <property type="entry name" value="FERULOYL ESTERASE"/>
    <property type="match status" value="1"/>
</dbReference>
<keyword evidence="2" id="KW-0378">Hydrolase</keyword>
<dbReference type="EMBL" id="CP119321">
    <property type="protein sequence ID" value="WEK12777.1"/>
    <property type="molecule type" value="Genomic_DNA"/>
</dbReference>
<protein>
    <submittedName>
        <fullName evidence="3">PHB depolymerase family esterase</fullName>
    </submittedName>
</protein>
<name>A0AAJ5VZ30_9MICO</name>
<dbReference type="Proteomes" id="UP001213972">
    <property type="component" value="Chromosome"/>
</dbReference>
<accession>A0AAJ5VZ30</accession>
<evidence type="ECO:0000313" key="4">
    <source>
        <dbReference type="Proteomes" id="UP001213972"/>
    </source>
</evidence>
<sequence length="488" mass="53926">MPQISLRAGTPDDDNRDYLPEHLKDSDIVVNENGNNSQPYPRRLEEHTGVVIDGEEDTWYLYVPESYRADTPTPLVVSMHGGYMTGWGQAVYTSWTMVAEREGFLVLFPNAHLRRFWLIDVPEEQIEQATAVREDGIYLNRPPADPDENHDMRLVLALIDRLVASHNVDRGRVYMQGMSMGNAMTGQFTRYFGDHLAGAAGSGGPTAPKLLFDESGAVINRAGAVPVWQTRLELDDVPPHYGMPVGDVVALNRDYWRTVNGASGTPRISIRGLDNLAFYEGGDAPVVFRDVKNRDHGQTLDDAEFVWSHLFSGTRRRSDGTVELTEPRRPRHGDDVSIAIADGATSAWLHQEVVDLGAAAFVWHKLKYHGLQGDAISRGAYLYAPLDFVARALDARSSESDGRGRLEWSDGTVVEVARGSVVALVDGDVVGMLAEAVERGGQLFLPLEWVARDVRGLHTSTCDGVLYVTDHHADLSRNMARLLADLLA</sequence>
<dbReference type="InterPro" id="IPR029058">
    <property type="entry name" value="AB_hydrolase_fold"/>
</dbReference>
<dbReference type="SUPFAM" id="SSF55383">
    <property type="entry name" value="Copper amine oxidase, domain N"/>
    <property type="match status" value="1"/>
</dbReference>
<evidence type="ECO:0000256" key="1">
    <source>
        <dbReference type="ARBA" id="ARBA00022729"/>
    </source>
</evidence>
<evidence type="ECO:0000313" key="3">
    <source>
        <dbReference type="EMBL" id="WEK12777.1"/>
    </source>
</evidence>
<evidence type="ECO:0000256" key="2">
    <source>
        <dbReference type="ARBA" id="ARBA00022801"/>
    </source>
</evidence>
<dbReference type="GO" id="GO:0016787">
    <property type="term" value="F:hydrolase activity"/>
    <property type="evidence" value="ECO:0007669"/>
    <property type="project" value="UniProtKB-KW"/>
</dbReference>
<reference evidence="3" key="1">
    <citation type="submission" date="2023-03" db="EMBL/GenBank/DDBJ databases">
        <title>Andean soil-derived lignocellulolytic bacterial consortium as a source of novel taxa and putative plastic-active enzymes.</title>
        <authorList>
            <person name="Diaz-Garcia L."/>
            <person name="Chuvochina M."/>
            <person name="Feuerriegel G."/>
            <person name="Bunk B."/>
            <person name="Sproer C."/>
            <person name="Streit W.R."/>
            <person name="Rodriguez L.M."/>
            <person name="Overmann J."/>
            <person name="Jimenez D.J."/>
        </authorList>
    </citation>
    <scope>NUCLEOTIDE SEQUENCE</scope>
    <source>
        <strain evidence="3">MAG 4610</strain>
    </source>
</reference>
<proteinExistence type="predicted"/>
<dbReference type="SUPFAM" id="SSF53474">
    <property type="entry name" value="alpha/beta-Hydrolases"/>
    <property type="match status" value="1"/>
</dbReference>
<dbReference type="PANTHER" id="PTHR43037">
    <property type="entry name" value="UNNAMED PRODUCT-RELATED"/>
    <property type="match status" value="1"/>
</dbReference>
<dbReference type="AlphaFoldDB" id="A0AAJ5VZ30"/>
<dbReference type="InterPro" id="IPR050955">
    <property type="entry name" value="Plant_Biomass_Hydrol_Est"/>
</dbReference>
<organism evidence="3 4">
    <name type="scientific">Candidatus Microbacterium phytovorans</name>
    <dbReference type="NCBI Taxonomy" id="3121374"/>
    <lineage>
        <taxon>Bacteria</taxon>
        <taxon>Bacillati</taxon>
        <taxon>Actinomycetota</taxon>
        <taxon>Actinomycetes</taxon>
        <taxon>Micrococcales</taxon>
        <taxon>Microbacteriaceae</taxon>
        <taxon>Microbacterium</taxon>
    </lineage>
</organism>